<name>A0A7K1LKH6_9MICC</name>
<evidence type="ECO:0000313" key="3">
    <source>
        <dbReference type="Proteomes" id="UP000462152"/>
    </source>
</evidence>
<reference evidence="2 3" key="1">
    <citation type="submission" date="2019-12" db="EMBL/GenBank/DDBJ databases">
        <authorList>
            <person name="Li J."/>
            <person name="Shi Y."/>
            <person name="Xu G."/>
            <person name="Xiao D."/>
            <person name="Ran X."/>
        </authorList>
    </citation>
    <scope>NUCLEOTIDE SEQUENCE [LARGE SCALE GENOMIC DNA]</scope>
    <source>
        <strain evidence="2 3">JCM 15915</strain>
    </source>
</reference>
<proteinExistence type="predicted"/>
<feature type="transmembrane region" description="Helical" evidence="1">
    <location>
        <begin position="31"/>
        <end position="50"/>
    </location>
</feature>
<dbReference type="EMBL" id="WOGT01000007">
    <property type="protein sequence ID" value="MUN55697.1"/>
    <property type="molecule type" value="Genomic_DNA"/>
</dbReference>
<dbReference type="AlphaFoldDB" id="A0A7K1LKH6"/>
<feature type="transmembrane region" description="Helical" evidence="1">
    <location>
        <begin position="5"/>
        <end position="25"/>
    </location>
</feature>
<dbReference type="OrthoDB" id="4879480at2"/>
<gene>
    <name evidence="2" type="ORF">GMA10_10830</name>
</gene>
<keyword evidence="3" id="KW-1185">Reference proteome</keyword>
<accession>A0A7K1LKH6</accession>
<keyword evidence="1" id="KW-0812">Transmembrane</keyword>
<evidence type="ECO:0000313" key="2">
    <source>
        <dbReference type="EMBL" id="MUN55697.1"/>
    </source>
</evidence>
<comment type="caution">
    <text evidence="2">The sequence shown here is derived from an EMBL/GenBank/DDBJ whole genome shotgun (WGS) entry which is preliminary data.</text>
</comment>
<keyword evidence="1" id="KW-0472">Membrane</keyword>
<keyword evidence="1" id="KW-1133">Transmembrane helix</keyword>
<evidence type="ECO:0000256" key="1">
    <source>
        <dbReference type="SAM" id="Phobius"/>
    </source>
</evidence>
<organism evidence="2 3">
    <name type="scientific">Rothia koreensis</name>
    <dbReference type="NCBI Taxonomy" id="592378"/>
    <lineage>
        <taxon>Bacteria</taxon>
        <taxon>Bacillati</taxon>
        <taxon>Actinomycetota</taxon>
        <taxon>Actinomycetes</taxon>
        <taxon>Micrococcales</taxon>
        <taxon>Micrococcaceae</taxon>
        <taxon>Rothia</taxon>
    </lineage>
</organism>
<sequence>MNYRVFLTPAYLTSLLVLLVGAILITAHLGILGWILVLAGVALNVVASMVSHNREELRRAESEGRTPAS</sequence>
<dbReference type="Proteomes" id="UP000462152">
    <property type="component" value="Unassembled WGS sequence"/>
</dbReference>
<dbReference type="RefSeq" id="WP_129316003.1">
    <property type="nucleotide sequence ID" value="NZ_JBFCQO010000004.1"/>
</dbReference>
<protein>
    <submittedName>
        <fullName evidence="2">Uncharacterized protein</fullName>
    </submittedName>
</protein>